<protein>
    <recommendedName>
        <fullName evidence="3">Probable chemoreceptor glutamine deamidase CheD</fullName>
        <ecNumber evidence="3">3.5.1.44</ecNumber>
    </recommendedName>
</protein>
<dbReference type="EMBL" id="AP027080">
    <property type="protein sequence ID" value="BDU71306.1"/>
    <property type="molecule type" value="Genomic_DNA"/>
</dbReference>
<dbReference type="InterPro" id="IPR038592">
    <property type="entry name" value="CheD-like_sf"/>
</dbReference>
<dbReference type="Gene3D" id="3.30.1330.200">
    <property type="match status" value="1"/>
</dbReference>
<evidence type="ECO:0000256" key="3">
    <source>
        <dbReference type="HAMAP-Rule" id="MF_01440"/>
    </source>
</evidence>
<dbReference type="SUPFAM" id="SSF64438">
    <property type="entry name" value="CNF1/YfiH-like putative cysteine hydrolases"/>
    <property type="match status" value="1"/>
</dbReference>
<dbReference type="AlphaFoldDB" id="A0AA48GEX9"/>
<dbReference type="GO" id="GO:0006935">
    <property type="term" value="P:chemotaxis"/>
    <property type="evidence" value="ECO:0007669"/>
    <property type="project" value="UniProtKB-UniRule"/>
</dbReference>
<dbReference type="InterPro" id="IPR011324">
    <property type="entry name" value="Cytotoxic_necrot_fac-like_cat"/>
</dbReference>
<keyword evidence="2 3" id="KW-0378">Hydrolase</keyword>
<dbReference type="Proteomes" id="UP001238179">
    <property type="component" value="Chromosome"/>
</dbReference>
<dbReference type="PANTHER" id="PTHR35147:SF2">
    <property type="entry name" value="CHEMORECEPTOR GLUTAMINE DEAMIDASE CHED-RELATED"/>
    <property type="match status" value="1"/>
</dbReference>
<proteinExistence type="inferred from homology"/>
<accession>A0AA48GEX9</accession>
<dbReference type="EC" id="3.5.1.44" evidence="3"/>
<keyword evidence="1 3" id="KW-0145">Chemotaxis</keyword>
<dbReference type="RefSeq" id="WP_316414192.1">
    <property type="nucleotide sequence ID" value="NZ_AP027080.1"/>
</dbReference>
<evidence type="ECO:0000256" key="1">
    <source>
        <dbReference type="ARBA" id="ARBA00022500"/>
    </source>
</evidence>
<dbReference type="InterPro" id="IPR005659">
    <property type="entry name" value="Chemorcpt_Glu_NH3ase_CheD"/>
</dbReference>
<name>A0AA48GEX9_9BACT</name>
<dbReference type="GO" id="GO:0050568">
    <property type="term" value="F:protein-glutamine glutaminase activity"/>
    <property type="evidence" value="ECO:0007669"/>
    <property type="project" value="UniProtKB-UniRule"/>
</dbReference>
<evidence type="ECO:0000313" key="4">
    <source>
        <dbReference type="EMBL" id="BDU71306.1"/>
    </source>
</evidence>
<dbReference type="PANTHER" id="PTHR35147">
    <property type="entry name" value="CHEMORECEPTOR GLUTAMINE DEAMIDASE CHED-RELATED"/>
    <property type="match status" value="1"/>
</dbReference>
<gene>
    <name evidence="3" type="primary">cheD</name>
    <name evidence="4" type="ORF">METEAL_04800</name>
</gene>
<comment type="function">
    <text evidence="3">Probably deamidates glutamine residues to glutamate on methyl-accepting chemotaxis receptors (MCPs), playing an important role in chemotaxis.</text>
</comment>
<comment type="similarity">
    <text evidence="3">Belongs to the CheD family.</text>
</comment>
<dbReference type="HAMAP" id="MF_01440">
    <property type="entry name" value="CheD"/>
    <property type="match status" value="1"/>
</dbReference>
<evidence type="ECO:0000256" key="2">
    <source>
        <dbReference type="ARBA" id="ARBA00022801"/>
    </source>
</evidence>
<organism evidence="4 5">
    <name type="scientific">Mesoterricola silvestris</name>
    <dbReference type="NCBI Taxonomy" id="2927979"/>
    <lineage>
        <taxon>Bacteria</taxon>
        <taxon>Pseudomonadati</taxon>
        <taxon>Acidobacteriota</taxon>
        <taxon>Holophagae</taxon>
        <taxon>Holophagales</taxon>
        <taxon>Holophagaceae</taxon>
        <taxon>Mesoterricola</taxon>
    </lineage>
</organism>
<evidence type="ECO:0000313" key="5">
    <source>
        <dbReference type="Proteomes" id="UP001238179"/>
    </source>
</evidence>
<comment type="catalytic activity">
    <reaction evidence="3">
        <text>L-glutaminyl-[protein] + H2O = L-glutamyl-[protein] + NH4(+)</text>
        <dbReference type="Rhea" id="RHEA:16441"/>
        <dbReference type="Rhea" id="RHEA-COMP:10207"/>
        <dbReference type="Rhea" id="RHEA-COMP:10208"/>
        <dbReference type="ChEBI" id="CHEBI:15377"/>
        <dbReference type="ChEBI" id="CHEBI:28938"/>
        <dbReference type="ChEBI" id="CHEBI:29973"/>
        <dbReference type="ChEBI" id="CHEBI:30011"/>
        <dbReference type="EC" id="3.5.1.44"/>
    </reaction>
</comment>
<reference evidence="5" key="1">
    <citation type="journal article" date="2023" name="Int. J. Syst. Evol. Microbiol.">
        <title>Mesoterricola silvestris gen. nov., sp. nov., Mesoterricola sediminis sp. nov., Geothrix oryzae sp. nov., Geothrix edaphica sp. nov., Geothrix rubra sp. nov., and Geothrix limicola sp. nov., six novel members of Acidobacteriota isolated from soils.</title>
        <authorList>
            <person name="Itoh H."/>
            <person name="Sugisawa Y."/>
            <person name="Mise K."/>
            <person name="Xu Z."/>
            <person name="Kuniyasu M."/>
            <person name="Ushijima N."/>
            <person name="Kawano K."/>
            <person name="Kobayashi E."/>
            <person name="Shiratori Y."/>
            <person name="Masuda Y."/>
            <person name="Senoo K."/>
        </authorList>
    </citation>
    <scope>NUCLEOTIDE SEQUENCE [LARGE SCALE GENOMIC DNA]</scope>
    <source>
        <strain evidence="5">W79</strain>
    </source>
</reference>
<dbReference type="KEGG" id="msil:METEAL_04800"/>
<dbReference type="Pfam" id="PF03975">
    <property type="entry name" value="CheD"/>
    <property type="match status" value="1"/>
</dbReference>
<keyword evidence="5" id="KW-1185">Reference proteome</keyword>
<dbReference type="CDD" id="cd16352">
    <property type="entry name" value="CheD"/>
    <property type="match status" value="1"/>
</dbReference>
<sequence length="171" mass="18682">MEPPLEKIPTHYLYPCMVFAHRQEFEVSTVLGSCVAVCLWDPGIQMGGINHYMLALWNGDGLPTPKYGNIAMEKLLRAMFDRGCTRERLVAKVFGGGNVIGNSQGAVTVGERNIAVARELLQDAGIPIVASDVGGDVGRKIIFNTRTGTVLMSRLKRMDGKPLDLPDGRPR</sequence>